<proteinExistence type="predicted"/>
<dbReference type="EMBL" id="LEKV01002312">
    <property type="protein sequence ID" value="KVI04068.1"/>
    <property type="molecule type" value="Genomic_DNA"/>
</dbReference>
<accession>A0A124SFR5</accession>
<dbReference type="Proteomes" id="UP000243975">
    <property type="component" value="Unassembled WGS sequence"/>
</dbReference>
<reference evidence="1 2" key="1">
    <citation type="journal article" date="2016" name="Sci. Rep.">
        <title>The genome sequence of the outbreeding globe artichoke constructed de novo incorporating a phase-aware low-pass sequencing strategy of F1 progeny.</title>
        <authorList>
            <person name="Scaglione D."/>
            <person name="Reyes-Chin-Wo S."/>
            <person name="Acquadro A."/>
            <person name="Froenicke L."/>
            <person name="Portis E."/>
            <person name="Beitel C."/>
            <person name="Tirone M."/>
            <person name="Mauro R."/>
            <person name="Lo Monaco A."/>
            <person name="Mauromicale G."/>
            <person name="Faccioli P."/>
            <person name="Cattivelli L."/>
            <person name="Rieseberg L."/>
            <person name="Michelmore R."/>
            <person name="Lanteri S."/>
        </authorList>
    </citation>
    <scope>NUCLEOTIDE SEQUENCE [LARGE SCALE GENOMIC DNA]</scope>
    <source>
        <strain evidence="1">2C</strain>
    </source>
</reference>
<dbReference type="Gramene" id="KVI04068">
    <property type="protein sequence ID" value="KVI04068"/>
    <property type="gene ID" value="Ccrd_017623"/>
</dbReference>
<evidence type="ECO:0000313" key="1">
    <source>
        <dbReference type="EMBL" id="KVI04068.1"/>
    </source>
</evidence>
<dbReference type="AlphaFoldDB" id="A0A124SFR5"/>
<keyword evidence="2" id="KW-1185">Reference proteome</keyword>
<protein>
    <submittedName>
        <fullName evidence="1">Uncharacterized protein</fullName>
    </submittedName>
</protein>
<comment type="caution">
    <text evidence="1">The sequence shown here is derived from an EMBL/GenBank/DDBJ whole genome shotgun (WGS) entry which is preliminary data.</text>
</comment>
<name>A0A124SFR5_CYNCS</name>
<gene>
    <name evidence="1" type="ORF">Ccrd_017623</name>
</gene>
<evidence type="ECO:0000313" key="2">
    <source>
        <dbReference type="Proteomes" id="UP000243975"/>
    </source>
</evidence>
<sequence length="393" mass="44179">MGLIGPITYIISPPYSLILFLTSSTVDADRRPERICRWWLEDATSTKQLRIFLGADRLLGSLRHRENSLSSDEDSHLPEILSSAIAPNSPRWSEIVESERNRWVLRRKQSRRGGWLAKFYSRCYHLEISLSTKTIEASSRPTRISSFSTALDRFLLIIAPAAGCTPSDSTMDSLQLSVSISSRVVISPISRGISSRSLQNNTANLLRRGKLGSKCDFCGNLPLTLRFQGSIDCIVRMGNLMNSKLQGTLSEPVTPSLAFSHKIMEFTSFDITIKLPFCNNYKISVNQIHQLCSSFRQGKEWTSPCGFAYKATSLRRLVSKILLLVLSSGKKNFKSYQALMLQISSITIKYRLPIRLYGVLVDFNQMLVKLSSKLIIPGFFKAFLNTDGCQNLN</sequence>
<organism evidence="1 2">
    <name type="scientific">Cynara cardunculus var. scolymus</name>
    <name type="common">Globe artichoke</name>
    <name type="synonym">Cynara scolymus</name>
    <dbReference type="NCBI Taxonomy" id="59895"/>
    <lineage>
        <taxon>Eukaryota</taxon>
        <taxon>Viridiplantae</taxon>
        <taxon>Streptophyta</taxon>
        <taxon>Embryophyta</taxon>
        <taxon>Tracheophyta</taxon>
        <taxon>Spermatophyta</taxon>
        <taxon>Magnoliopsida</taxon>
        <taxon>eudicotyledons</taxon>
        <taxon>Gunneridae</taxon>
        <taxon>Pentapetalae</taxon>
        <taxon>asterids</taxon>
        <taxon>campanulids</taxon>
        <taxon>Asterales</taxon>
        <taxon>Asteraceae</taxon>
        <taxon>Carduoideae</taxon>
        <taxon>Cardueae</taxon>
        <taxon>Carduinae</taxon>
        <taxon>Cynara</taxon>
    </lineage>
</organism>